<evidence type="ECO:0000313" key="2">
    <source>
        <dbReference type="Proteomes" id="UP000006813"/>
    </source>
</evidence>
<organism evidence="1 2">
    <name type="scientific">Heterocephalus glaber</name>
    <name type="common">Naked mole rat</name>
    <dbReference type="NCBI Taxonomy" id="10181"/>
    <lineage>
        <taxon>Eukaryota</taxon>
        <taxon>Metazoa</taxon>
        <taxon>Chordata</taxon>
        <taxon>Craniata</taxon>
        <taxon>Vertebrata</taxon>
        <taxon>Euteleostomi</taxon>
        <taxon>Mammalia</taxon>
        <taxon>Eutheria</taxon>
        <taxon>Euarchontoglires</taxon>
        <taxon>Glires</taxon>
        <taxon>Rodentia</taxon>
        <taxon>Hystricomorpha</taxon>
        <taxon>Bathyergidae</taxon>
        <taxon>Heterocephalus</taxon>
    </lineage>
</organism>
<dbReference type="Proteomes" id="UP000006813">
    <property type="component" value="Unassembled WGS sequence"/>
</dbReference>
<accession>G5B9Y9</accession>
<name>G5B9Y9_HETGA</name>
<sequence length="176" mass="19377">MKGLEGCAPVFSVDEGSSHSLAKGAVEETESATLTPQGFPGRSPLLRAALRLLRWRGRFRPRVQLFFNSVLQGPQAARNLWPGSTSAFTRLHFIPEGGTAQLLPSSIRSDMITKWKESDDQILYRRPASSPTLTLRVSRRTADTDTESRARRLLIGCQSSLLVSRFVNGPIGLLTV</sequence>
<dbReference type="EMBL" id="JH169143">
    <property type="protein sequence ID" value="EHB06100.1"/>
    <property type="molecule type" value="Genomic_DNA"/>
</dbReference>
<protein>
    <submittedName>
        <fullName evidence="1">Uncharacterized protein</fullName>
    </submittedName>
</protein>
<reference evidence="1 2" key="1">
    <citation type="journal article" date="2011" name="Nature">
        <title>Genome sequencing reveals insights into physiology and longevity of the naked mole rat.</title>
        <authorList>
            <person name="Kim E.B."/>
            <person name="Fang X."/>
            <person name="Fushan A.A."/>
            <person name="Huang Z."/>
            <person name="Lobanov A.V."/>
            <person name="Han L."/>
            <person name="Marino S.M."/>
            <person name="Sun X."/>
            <person name="Turanov A.A."/>
            <person name="Yang P."/>
            <person name="Yim S.H."/>
            <person name="Zhao X."/>
            <person name="Kasaikina M.V."/>
            <person name="Stoletzki N."/>
            <person name="Peng C."/>
            <person name="Polak P."/>
            <person name="Xiong Z."/>
            <person name="Kiezun A."/>
            <person name="Zhu Y."/>
            <person name="Chen Y."/>
            <person name="Kryukov G.V."/>
            <person name="Zhang Q."/>
            <person name="Peshkin L."/>
            <person name="Yang L."/>
            <person name="Bronson R.T."/>
            <person name="Buffenstein R."/>
            <person name="Wang B."/>
            <person name="Han C."/>
            <person name="Li Q."/>
            <person name="Chen L."/>
            <person name="Zhao W."/>
            <person name="Sunyaev S.R."/>
            <person name="Park T.J."/>
            <person name="Zhang G."/>
            <person name="Wang J."/>
            <person name="Gladyshev V.N."/>
        </authorList>
    </citation>
    <scope>NUCLEOTIDE SEQUENCE [LARGE SCALE GENOMIC DNA]</scope>
</reference>
<evidence type="ECO:0000313" key="1">
    <source>
        <dbReference type="EMBL" id="EHB06100.1"/>
    </source>
</evidence>
<dbReference type="InParanoid" id="G5B9Y9"/>
<proteinExistence type="predicted"/>
<gene>
    <name evidence="1" type="ORF">GW7_05370</name>
</gene>
<dbReference type="AlphaFoldDB" id="G5B9Y9"/>